<dbReference type="EMBL" id="CM046390">
    <property type="protein sequence ID" value="KAI8563386.1"/>
    <property type="molecule type" value="Genomic_DNA"/>
</dbReference>
<gene>
    <name evidence="1" type="ORF">RHMOL_Rhmol03G0107800</name>
</gene>
<accession>A0ACC0PDY9</accession>
<comment type="caution">
    <text evidence="1">The sequence shown here is derived from an EMBL/GenBank/DDBJ whole genome shotgun (WGS) entry which is preliminary data.</text>
</comment>
<reference evidence="1" key="1">
    <citation type="submission" date="2022-02" db="EMBL/GenBank/DDBJ databases">
        <title>Plant Genome Project.</title>
        <authorList>
            <person name="Zhang R.-G."/>
        </authorList>
    </citation>
    <scope>NUCLEOTIDE SEQUENCE</scope>
    <source>
        <strain evidence="1">AT1</strain>
    </source>
</reference>
<name>A0ACC0PDY9_RHOML</name>
<organism evidence="1 2">
    <name type="scientific">Rhododendron molle</name>
    <name type="common">Chinese azalea</name>
    <name type="synonym">Azalea mollis</name>
    <dbReference type="NCBI Taxonomy" id="49168"/>
    <lineage>
        <taxon>Eukaryota</taxon>
        <taxon>Viridiplantae</taxon>
        <taxon>Streptophyta</taxon>
        <taxon>Embryophyta</taxon>
        <taxon>Tracheophyta</taxon>
        <taxon>Spermatophyta</taxon>
        <taxon>Magnoliopsida</taxon>
        <taxon>eudicotyledons</taxon>
        <taxon>Gunneridae</taxon>
        <taxon>Pentapetalae</taxon>
        <taxon>asterids</taxon>
        <taxon>Ericales</taxon>
        <taxon>Ericaceae</taxon>
        <taxon>Ericoideae</taxon>
        <taxon>Rhodoreae</taxon>
        <taxon>Rhododendron</taxon>
    </lineage>
</organism>
<protein>
    <submittedName>
        <fullName evidence="1">Uncharacterized protein</fullName>
    </submittedName>
</protein>
<evidence type="ECO:0000313" key="2">
    <source>
        <dbReference type="Proteomes" id="UP001062846"/>
    </source>
</evidence>
<proteinExistence type="predicted"/>
<sequence length="832" mass="93197">MEAMIRSYMRNGWFSTYPIVNRSLFFLLTKHVIDNTSFSEFHRFRPHCLIHSLPSSSNFSNGLRKELSTHFIHSNLIKKGSLQREVSYLLGLYMKSRLVGDARKLFDEIPQRDVRTWTVMISGFARNGCSRGALGLFSEMLEEGVVPNQFTFSSILKCCSSLNDLRMGKAIHGWLLRNGIDVDVALGNSILDLYVKCGVFHYAEGLFESVMEKDVVSWNIMIGAHLRIGEMEKSLDLFRRLPFKDVATWNTIIDGHARNGLEIAALNLLYQMVESGTLMNQITFSIALVLVSSLSVLELGRQIHGQILRIGIHNDGFVRNSLIDMYSKCGLMEKASAIFQGLALDSPTKQNSAIDCDERSAASVTWSSLVTGYIQNGRLEDAFKLFYIMVCKRIEMNIFTLTSIISACGKAGLLELGQQIHAHILKIGHKSDVFLGSSMIDMYAKCGRLDDAWSIFKLNNVRNIVLWTSIISCYASHGQGHKTIWLFELMLNEGIRPNEVTFVGVLTACSHAGLLKEGCKYFNLMKEGYGIKASVEHFTCMIDLFGRSGCLDMITDFIHKNDISHMSAVWKAFLSSCQVHKNIEMAKWVSEKLLELEPLESGPYILLSNTCATNQKWEEETLPAKDPENNGLDGPDNGKMYKVLVGAHEVGVVLASSAPRLPEPTCNIEDIQLAPKSKLQITTCIIKHSYHLQLISMCLMLGSDTLNTYRKRSISGFRANPHGDIPNPGLILESSSKSISPPPGFPQPCMFMKQNPSNSLFGFDGPEDLPSLDCMGCVHCHMYILVSESAPKCPKCKSIDLLDISRLNEPMKKKARKNYLSQMMMDRAMKFV</sequence>
<dbReference type="Proteomes" id="UP001062846">
    <property type="component" value="Chromosome 3"/>
</dbReference>
<evidence type="ECO:0000313" key="1">
    <source>
        <dbReference type="EMBL" id="KAI8563386.1"/>
    </source>
</evidence>
<keyword evidence="2" id="KW-1185">Reference proteome</keyword>